<dbReference type="GO" id="GO:0046983">
    <property type="term" value="F:protein dimerization activity"/>
    <property type="evidence" value="ECO:0007669"/>
    <property type="project" value="InterPro"/>
</dbReference>
<dbReference type="SUPFAM" id="SSF47459">
    <property type="entry name" value="HLH, helix-loop-helix DNA-binding domain"/>
    <property type="match status" value="1"/>
</dbReference>
<evidence type="ECO:0000256" key="4">
    <source>
        <dbReference type="ARBA" id="ARBA00023163"/>
    </source>
</evidence>
<sequence>MRTGIPVLSAGRKGRRRRILPDFSRNKNPADDPQVPVLLLRDMKLCYRLLRQLVPGLPPGRPATRVEILQHVIDYILDLQTELDASYPSAEPGGTQRFQMCQSTEVPRKEFDVEDSWTLLL</sequence>
<dbReference type="Proteomes" id="UP000503349">
    <property type="component" value="Chromosome 18"/>
</dbReference>
<reference evidence="8" key="2">
    <citation type="submission" date="2019-02" db="EMBL/GenBank/DDBJ databases">
        <title>Opniocepnalus argus Var Kimnra genome.</title>
        <authorList>
            <person name="Zhou C."/>
            <person name="Xiao S."/>
        </authorList>
    </citation>
    <scope>NUCLEOTIDE SEQUENCE [LARGE SCALE GENOMIC DNA]</scope>
</reference>
<dbReference type="InterPro" id="IPR036638">
    <property type="entry name" value="HLH_DNA-bd_sf"/>
</dbReference>
<dbReference type="GO" id="GO:0032922">
    <property type="term" value="P:circadian regulation of gene expression"/>
    <property type="evidence" value="ECO:0007669"/>
    <property type="project" value="TreeGrafter"/>
</dbReference>
<organism evidence="7 8">
    <name type="scientific">Channa argus</name>
    <name type="common">Northern snakehead</name>
    <name type="synonym">Ophicephalus argus</name>
    <dbReference type="NCBI Taxonomy" id="215402"/>
    <lineage>
        <taxon>Eukaryota</taxon>
        <taxon>Metazoa</taxon>
        <taxon>Chordata</taxon>
        <taxon>Craniata</taxon>
        <taxon>Vertebrata</taxon>
        <taxon>Euteleostomi</taxon>
        <taxon>Actinopterygii</taxon>
        <taxon>Neopterygii</taxon>
        <taxon>Teleostei</taxon>
        <taxon>Neoteleostei</taxon>
        <taxon>Acanthomorphata</taxon>
        <taxon>Anabantaria</taxon>
        <taxon>Anabantiformes</taxon>
        <taxon>Channoidei</taxon>
        <taxon>Channidae</taxon>
        <taxon>Channa</taxon>
    </lineage>
</organism>
<comment type="subcellular location">
    <subcellularLocation>
        <location evidence="1">Nucleus</location>
    </subcellularLocation>
</comment>
<keyword evidence="2" id="KW-0678">Repressor</keyword>
<dbReference type="PANTHER" id="PTHR11723:SF17">
    <property type="entry name" value="PROTEIN EXTRA-MACROCHAETAE"/>
    <property type="match status" value="1"/>
</dbReference>
<dbReference type="Pfam" id="PF00010">
    <property type="entry name" value="HLH"/>
    <property type="match status" value="1"/>
</dbReference>
<proteinExistence type="predicted"/>
<protein>
    <submittedName>
        <fullName evidence="7">DNA-binding protein inhibitor ID-2 Inhibitor of DNA binding 2 Inhibitor of differentiation 2</fullName>
    </submittedName>
</protein>
<dbReference type="InterPro" id="IPR026052">
    <property type="entry name" value="DNA-bd_prot-inh"/>
</dbReference>
<dbReference type="AlphaFoldDB" id="A0A6G1QLZ5"/>
<evidence type="ECO:0000313" key="7">
    <source>
        <dbReference type="EMBL" id="KAF3703258.1"/>
    </source>
</evidence>
<keyword evidence="4" id="KW-0804">Transcription</keyword>
<keyword evidence="5" id="KW-0539">Nucleus</keyword>
<dbReference type="EMBL" id="CM015729">
    <property type="protein sequence ID" value="KAF3703258.1"/>
    <property type="molecule type" value="Genomic_DNA"/>
</dbReference>
<dbReference type="GO" id="GO:0005634">
    <property type="term" value="C:nucleus"/>
    <property type="evidence" value="ECO:0007669"/>
    <property type="project" value="UniProtKB-SubCell"/>
</dbReference>
<name>A0A6G1QLZ5_CHAAH</name>
<dbReference type="PROSITE" id="PS50888">
    <property type="entry name" value="BHLH"/>
    <property type="match status" value="1"/>
</dbReference>
<dbReference type="GO" id="GO:0000122">
    <property type="term" value="P:negative regulation of transcription by RNA polymerase II"/>
    <property type="evidence" value="ECO:0007669"/>
    <property type="project" value="InterPro"/>
</dbReference>
<dbReference type="SMART" id="SM00353">
    <property type="entry name" value="HLH"/>
    <property type="match status" value="1"/>
</dbReference>
<dbReference type="GO" id="GO:0005737">
    <property type="term" value="C:cytoplasm"/>
    <property type="evidence" value="ECO:0007669"/>
    <property type="project" value="InterPro"/>
</dbReference>
<evidence type="ECO:0000313" key="8">
    <source>
        <dbReference type="Proteomes" id="UP000503349"/>
    </source>
</evidence>
<evidence type="ECO:0000256" key="3">
    <source>
        <dbReference type="ARBA" id="ARBA00023015"/>
    </source>
</evidence>
<dbReference type="PANTHER" id="PTHR11723">
    <property type="entry name" value="DNA-BINDING PROTEIN INHIBITOR"/>
    <property type="match status" value="1"/>
</dbReference>
<evidence type="ECO:0000256" key="5">
    <source>
        <dbReference type="ARBA" id="ARBA00023242"/>
    </source>
</evidence>
<reference evidence="7 8" key="1">
    <citation type="submission" date="2019-02" db="EMBL/GenBank/DDBJ databases">
        <title>Opniocepnalus argus genome.</title>
        <authorList>
            <person name="Zhou C."/>
            <person name="Xiao S."/>
        </authorList>
    </citation>
    <scope>NUCLEOTIDE SEQUENCE [LARGE SCALE GENOMIC DNA]</scope>
    <source>
        <strain evidence="7">OARG1902GOOAL</strain>
        <tissue evidence="7">Muscle</tissue>
    </source>
</reference>
<accession>A0A6G1QLZ5</accession>
<evidence type="ECO:0000259" key="6">
    <source>
        <dbReference type="PROSITE" id="PS50888"/>
    </source>
</evidence>
<evidence type="ECO:0000256" key="2">
    <source>
        <dbReference type="ARBA" id="ARBA00022491"/>
    </source>
</evidence>
<keyword evidence="3" id="KW-0805">Transcription regulation</keyword>
<gene>
    <name evidence="7" type="ORF">EXN66_Car018946</name>
</gene>
<feature type="domain" description="BHLH" evidence="6">
    <location>
        <begin position="27"/>
        <end position="79"/>
    </location>
</feature>
<dbReference type="GO" id="GO:0030154">
    <property type="term" value="P:cell differentiation"/>
    <property type="evidence" value="ECO:0007669"/>
    <property type="project" value="TreeGrafter"/>
</dbReference>
<dbReference type="Gene3D" id="4.10.280.10">
    <property type="entry name" value="Helix-loop-helix DNA-binding domain"/>
    <property type="match status" value="1"/>
</dbReference>
<keyword evidence="8" id="KW-1185">Reference proteome</keyword>
<evidence type="ECO:0000256" key="1">
    <source>
        <dbReference type="ARBA" id="ARBA00004123"/>
    </source>
</evidence>
<dbReference type="InterPro" id="IPR011598">
    <property type="entry name" value="bHLH_dom"/>
</dbReference>